<dbReference type="PANTHER" id="PTHR31223:SF70">
    <property type="entry name" value="LOG FAMILY PROTEIN YJL055W"/>
    <property type="match status" value="1"/>
</dbReference>
<proteinExistence type="inferred from homology"/>
<dbReference type="GO" id="GO:0009691">
    <property type="term" value="P:cytokinin biosynthetic process"/>
    <property type="evidence" value="ECO:0007669"/>
    <property type="project" value="UniProtKB-UniRule"/>
</dbReference>
<accession>A0A7X0FQ44</accession>
<evidence type="ECO:0000256" key="1">
    <source>
        <dbReference type="ARBA" id="ARBA00006763"/>
    </source>
</evidence>
<dbReference type="GO" id="GO:0005829">
    <property type="term" value="C:cytosol"/>
    <property type="evidence" value="ECO:0007669"/>
    <property type="project" value="TreeGrafter"/>
</dbReference>
<keyword evidence="2" id="KW-0378">Hydrolase</keyword>
<sequence length="208" mass="22530">MSASEKYTVTVFCGSAPGFDSVYVEQAAAVGTAIGERGIHLVYGGGHVGLMGTTANAALTAGGTVTGVIPHALQQREAMHHHLSELIVVDTMHERKTIMAERADAFIALPGGPGTLEELTEQWTWAQLGIHEKPCGILNIDGYYDPFMEFVANMRDRGFTHRRYTDMLIVSDDIDVLIDRLQAYVPPEKVYQSPGAEMSGSALPVIKP</sequence>
<dbReference type="Gene3D" id="3.40.50.450">
    <property type="match status" value="1"/>
</dbReference>
<dbReference type="EC" id="3.2.2.n1" evidence="2"/>
<dbReference type="EMBL" id="JACHML010000001">
    <property type="protein sequence ID" value="MBB6391618.1"/>
    <property type="molecule type" value="Genomic_DNA"/>
</dbReference>
<comment type="catalytic activity">
    <reaction evidence="2">
        <text>N(6)-(dimethylallyl)adenosine 5'-phosphate + H2O = N(6)-dimethylallyladenine + D-ribose 5-phosphate</text>
        <dbReference type="Rhea" id="RHEA:48560"/>
        <dbReference type="ChEBI" id="CHEBI:15377"/>
        <dbReference type="ChEBI" id="CHEBI:17660"/>
        <dbReference type="ChEBI" id="CHEBI:57526"/>
        <dbReference type="ChEBI" id="CHEBI:78346"/>
        <dbReference type="EC" id="3.2.2.n1"/>
    </reaction>
</comment>
<keyword evidence="4" id="KW-1185">Reference proteome</keyword>
<dbReference type="GO" id="GO:0016799">
    <property type="term" value="F:hydrolase activity, hydrolyzing N-glycosyl compounds"/>
    <property type="evidence" value="ECO:0007669"/>
    <property type="project" value="TreeGrafter"/>
</dbReference>
<keyword evidence="2" id="KW-0203">Cytokinin biosynthesis</keyword>
<dbReference type="InterPro" id="IPR031100">
    <property type="entry name" value="LOG_fam"/>
</dbReference>
<name>A0A7X0FQ44_9MICO</name>
<evidence type="ECO:0000313" key="4">
    <source>
        <dbReference type="Proteomes" id="UP000537775"/>
    </source>
</evidence>
<dbReference type="RefSeq" id="WP_184750771.1">
    <property type="nucleotide sequence ID" value="NZ_BAAAJR010000006.1"/>
</dbReference>
<evidence type="ECO:0000256" key="2">
    <source>
        <dbReference type="RuleBase" id="RU363015"/>
    </source>
</evidence>
<protein>
    <recommendedName>
        <fullName evidence="2">Cytokinin riboside 5'-monophosphate phosphoribohydrolase</fullName>
        <ecNumber evidence="2">3.2.2.n1</ecNumber>
    </recommendedName>
</protein>
<dbReference type="PANTHER" id="PTHR31223">
    <property type="entry name" value="LOG FAMILY PROTEIN YJL055W"/>
    <property type="match status" value="1"/>
</dbReference>
<dbReference type="InterPro" id="IPR005269">
    <property type="entry name" value="LOG"/>
</dbReference>
<dbReference type="SUPFAM" id="SSF102405">
    <property type="entry name" value="MCP/YpsA-like"/>
    <property type="match status" value="1"/>
</dbReference>
<reference evidence="3 4" key="1">
    <citation type="submission" date="2020-08" db="EMBL/GenBank/DDBJ databases">
        <title>Sequencing the genomes of 1000 actinobacteria strains.</title>
        <authorList>
            <person name="Klenk H.-P."/>
        </authorList>
    </citation>
    <scope>NUCLEOTIDE SEQUENCE [LARGE SCALE GENOMIC DNA]</scope>
    <source>
        <strain evidence="3 4">DSM 12511</strain>
    </source>
</reference>
<comment type="caution">
    <text evidence="3">The sequence shown here is derived from an EMBL/GenBank/DDBJ whole genome shotgun (WGS) entry which is preliminary data.</text>
</comment>
<evidence type="ECO:0000313" key="3">
    <source>
        <dbReference type="EMBL" id="MBB6391618.1"/>
    </source>
</evidence>
<comment type="similarity">
    <text evidence="1 2">Belongs to the LOG family.</text>
</comment>
<dbReference type="Proteomes" id="UP000537775">
    <property type="component" value="Unassembled WGS sequence"/>
</dbReference>
<gene>
    <name evidence="3" type="ORF">HD594_001931</name>
</gene>
<comment type="catalytic activity">
    <reaction evidence="2">
        <text>9-ribosyl-trans-zeatin 5'-phosphate + H2O = trans-zeatin + D-ribose 5-phosphate</text>
        <dbReference type="Rhea" id="RHEA:48564"/>
        <dbReference type="ChEBI" id="CHEBI:15377"/>
        <dbReference type="ChEBI" id="CHEBI:16522"/>
        <dbReference type="ChEBI" id="CHEBI:78346"/>
        <dbReference type="ChEBI" id="CHEBI:87947"/>
        <dbReference type="EC" id="3.2.2.n1"/>
    </reaction>
</comment>
<dbReference type="Pfam" id="PF03641">
    <property type="entry name" value="Lysine_decarbox"/>
    <property type="match status" value="1"/>
</dbReference>
<dbReference type="AlphaFoldDB" id="A0A7X0FQ44"/>
<dbReference type="NCBIfam" id="TIGR00730">
    <property type="entry name" value="Rossman fold protein, TIGR00730 family"/>
    <property type="match status" value="1"/>
</dbReference>
<organism evidence="3 4">
    <name type="scientific">Microbacterium thalassium</name>
    <dbReference type="NCBI Taxonomy" id="362649"/>
    <lineage>
        <taxon>Bacteria</taxon>
        <taxon>Bacillati</taxon>
        <taxon>Actinomycetota</taxon>
        <taxon>Actinomycetes</taxon>
        <taxon>Micrococcales</taxon>
        <taxon>Microbacteriaceae</taxon>
        <taxon>Microbacterium</taxon>
    </lineage>
</organism>